<keyword evidence="2" id="KW-1185">Reference proteome</keyword>
<dbReference type="RefSeq" id="WP_110462773.1">
    <property type="nucleotide sequence ID" value="NZ_QKMR01000017.1"/>
</dbReference>
<dbReference type="OrthoDB" id="1927909at2"/>
<organism evidence="1 2">
    <name type="scientific">Ruminiclostridium sufflavum DSM 19573</name>
    <dbReference type="NCBI Taxonomy" id="1121337"/>
    <lineage>
        <taxon>Bacteria</taxon>
        <taxon>Bacillati</taxon>
        <taxon>Bacillota</taxon>
        <taxon>Clostridia</taxon>
        <taxon>Eubacteriales</taxon>
        <taxon>Oscillospiraceae</taxon>
        <taxon>Ruminiclostridium</taxon>
    </lineage>
</organism>
<dbReference type="AlphaFoldDB" id="A0A318XM62"/>
<dbReference type="EMBL" id="QKMR01000017">
    <property type="protein sequence ID" value="PYG86749.1"/>
    <property type="molecule type" value="Genomic_DNA"/>
</dbReference>
<gene>
    <name evidence="1" type="ORF">LY28_02775</name>
</gene>
<sequence length="93" mass="10365">MTTRIIYDTTGQIINQMQGSDLYTPEGIPCLDVDIPEGRYVTGIDVSVTPNAAIFEDLPKSKTDLLQERIINLETDNLDLSVIVLDLLLEKEV</sequence>
<proteinExistence type="predicted"/>
<dbReference type="Proteomes" id="UP000248132">
    <property type="component" value="Unassembled WGS sequence"/>
</dbReference>
<comment type="caution">
    <text evidence="1">The sequence shown here is derived from an EMBL/GenBank/DDBJ whole genome shotgun (WGS) entry which is preliminary data.</text>
</comment>
<accession>A0A318XM62</accession>
<reference evidence="1 2" key="1">
    <citation type="submission" date="2018-06" db="EMBL/GenBank/DDBJ databases">
        <title>Genomic Encyclopedia of Type Strains, Phase I: the one thousand microbial genomes (KMG-I) project.</title>
        <authorList>
            <person name="Kyrpides N."/>
        </authorList>
    </citation>
    <scope>NUCLEOTIDE SEQUENCE [LARGE SCALE GENOMIC DNA]</scope>
    <source>
        <strain evidence="1 2">DSM 19573</strain>
    </source>
</reference>
<evidence type="ECO:0000313" key="1">
    <source>
        <dbReference type="EMBL" id="PYG86749.1"/>
    </source>
</evidence>
<protein>
    <submittedName>
        <fullName evidence="1">Uncharacterized protein</fullName>
    </submittedName>
</protein>
<name>A0A318XM62_9FIRM</name>
<evidence type="ECO:0000313" key="2">
    <source>
        <dbReference type="Proteomes" id="UP000248132"/>
    </source>
</evidence>